<dbReference type="GO" id="GO:0003777">
    <property type="term" value="F:microtubule motor activity"/>
    <property type="evidence" value="ECO:0007669"/>
    <property type="project" value="InterPro"/>
</dbReference>
<evidence type="ECO:0000313" key="13">
    <source>
        <dbReference type="Proteomes" id="UP000198341"/>
    </source>
</evidence>
<sequence length="694" mass="76962">MANTSSSGNNSANSNAIVSVWQKNNLVNVQRSRNNNADGYYNNNANDEDEDPRIRVVVRARPLAPREIAKNERNVCDADPDSKTLTVFEPKVKVDLTKFTETSEFVFDDVFGGYCSDDRVYDKTVGPLVRSVLCGGNATCFAYGQTGSGKTYTMAPLPTRAAKELLSGFAEFNKVFEEEKKKNECPENGLNDAAPTSPNNEEDVGQKIELWVSAYEIYGGKVYDLLASREKLRVLEDAKNQMQIVGLSEFLCENVSEVETLIERSALERCVGQTGANAESSRSHAVIQLWIKERLLPTKARNGRQKSIYQRQQQHDLMMNSHRHPQLQNKRYHRKPLGKFSFIDLAGSERGADTTDTDRQTRAEGAEINKSLLALKECIRALDGGATHVPFRGSKLTEVLRDSFLGDSRTVMIACVSPAAGSCEHTLNTLRYADRVKELRSNVVGSLPSSSSSSAISDAPARKASLQTSSSVATIPGKRRPAFDLSFCSPESERAVENNPALPSSSNSSSSSSSPTSAEKTLDRHQRPEKKKDETNEKEQSSRNPLEADAEINSKTVVDVVDDDDDSETSHLLFEKYATSLSPPQLQRQHEKLIETILKEEFDLIDAHRSHVEQSVTRASDAAELLRVVDEPGSAVDEYVFHLANSLERQRKELDQLSARVRKFQSHLRKEDVLSKLNINSTSGAANRQAAERK</sequence>
<proteinExistence type="inferred from homology"/>
<dbReference type="InterPro" id="IPR001752">
    <property type="entry name" value="Kinesin_motor_dom"/>
</dbReference>
<feature type="compositionally biased region" description="Low complexity" evidence="10">
    <location>
        <begin position="504"/>
        <end position="514"/>
    </location>
</feature>
<name>K8F3B2_9CHLO</name>
<dbReference type="GO" id="GO:0008017">
    <property type="term" value="F:microtubule binding"/>
    <property type="evidence" value="ECO:0007669"/>
    <property type="project" value="InterPro"/>
</dbReference>
<gene>
    <name evidence="12" type="ORF">Bathy09g00940</name>
</gene>
<dbReference type="InterPro" id="IPR027417">
    <property type="entry name" value="P-loop_NTPase"/>
</dbReference>
<dbReference type="Pfam" id="PF00225">
    <property type="entry name" value="Kinesin"/>
    <property type="match status" value="1"/>
</dbReference>
<keyword evidence="4 8" id="KW-0547">Nucleotide-binding</keyword>
<evidence type="ECO:0000313" key="12">
    <source>
        <dbReference type="EMBL" id="CCO66542.1"/>
    </source>
</evidence>
<dbReference type="EMBL" id="FO082270">
    <property type="protein sequence ID" value="CCO66542.1"/>
    <property type="molecule type" value="Genomic_DNA"/>
</dbReference>
<keyword evidence="5 8" id="KW-0067">ATP-binding</keyword>
<evidence type="ECO:0000256" key="8">
    <source>
        <dbReference type="PROSITE-ProRule" id="PRU00283"/>
    </source>
</evidence>
<feature type="region of interest" description="Disordered" evidence="10">
    <location>
        <begin position="490"/>
        <end position="558"/>
    </location>
</feature>
<evidence type="ECO:0000256" key="7">
    <source>
        <dbReference type="ARBA" id="ARBA00023212"/>
    </source>
</evidence>
<dbReference type="Gene3D" id="3.40.850.10">
    <property type="entry name" value="Kinesin motor domain"/>
    <property type="match status" value="1"/>
</dbReference>
<keyword evidence="2" id="KW-0963">Cytoplasm</keyword>
<protein>
    <recommendedName>
        <fullName evidence="9">Kinesin-like protein</fullName>
    </recommendedName>
</protein>
<dbReference type="PANTHER" id="PTHR47971:SF8">
    <property type="entry name" value="KINESIN-LIKE PROTEIN"/>
    <property type="match status" value="1"/>
</dbReference>
<comment type="similarity">
    <text evidence="8 9">Belongs to the TRAFAC class myosin-kinesin ATPase superfamily. Kinesin family.</text>
</comment>
<feature type="binding site" evidence="8">
    <location>
        <begin position="144"/>
        <end position="151"/>
    </location>
    <ligand>
        <name>ATP</name>
        <dbReference type="ChEBI" id="CHEBI:30616"/>
    </ligand>
</feature>
<evidence type="ECO:0000256" key="2">
    <source>
        <dbReference type="ARBA" id="ARBA00022490"/>
    </source>
</evidence>
<dbReference type="OrthoDB" id="497132at2759"/>
<feature type="compositionally biased region" description="Low complexity" evidence="10">
    <location>
        <begin position="446"/>
        <end position="457"/>
    </location>
</feature>
<accession>K8F3B2</accession>
<dbReference type="AlphaFoldDB" id="K8F3B2"/>
<dbReference type="eggNOG" id="KOG0246">
    <property type="taxonomic scope" value="Eukaryota"/>
</dbReference>
<dbReference type="InterPro" id="IPR036961">
    <property type="entry name" value="Kinesin_motor_dom_sf"/>
</dbReference>
<dbReference type="KEGG" id="bpg:Bathy09g00940"/>
<dbReference type="PROSITE" id="PS00411">
    <property type="entry name" value="KINESIN_MOTOR_1"/>
    <property type="match status" value="1"/>
</dbReference>
<feature type="region of interest" description="Disordered" evidence="10">
    <location>
        <begin position="444"/>
        <end position="475"/>
    </location>
</feature>
<dbReference type="GO" id="GO:0005874">
    <property type="term" value="C:microtubule"/>
    <property type="evidence" value="ECO:0007669"/>
    <property type="project" value="UniProtKB-KW"/>
</dbReference>
<comment type="subcellular location">
    <subcellularLocation>
        <location evidence="1">Cytoplasm</location>
        <location evidence="1">Cytoskeleton</location>
    </subcellularLocation>
</comment>
<evidence type="ECO:0000256" key="10">
    <source>
        <dbReference type="SAM" id="MobiDB-lite"/>
    </source>
</evidence>
<keyword evidence="7" id="KW-0206">Cytoskeleton</keyword>
<dbReference type="InterPro" id="IPR027640">
    <property type="entry name" value="Kinesin-like_fam"/>
</dbReference>
<evidence type="ECO:0000256" key="3">
    <source>
        <dbReference type="ARBA" id="ARBA00022701"/>
    </source>
</evidence>
<evidence type="ECO:0000256" key="5">
    <source>
        <dbReference type="ARBA" id="ARBA00022840"/>
    </source>
</evidence>
<feature type="compositionally biased region" description="Basic and acidic residues" evidence="10">
    <location>
        <begin position="520"/>
        <end position="541"/>
    </location>
</feature>
<keyword evidence="13" id="KW-1185">Reference proteome</keyword>
<feature type="domain" description="Kinesin motor" evidence="11">
    <location>
        <begin position="53"/>
        <end position="439"/>
    </location>
</feature>
<dbReference type="GeneID" id="19013601"/>
<dbReference type="RefSeq" id="XP_007510982.1">
    <property type="nucleotide sequence ID" value="XM_007510920.1"/>
</dbReference>
<reference evidence="12 13" key="1">
    <citation type="submission" date="2011-10" db="EMBL/GenBank/DDBJ databases">
        <authorList>
            <person name="Genoscope - CEA"/>
        </authorList>
    </citation>
    <scope>NUCLEOTIDE SEQUENCE [LARGE SCALE GENOMIC DNA]</scope>
    <source>
        <strain evidence="12 13">RCC 1105</strain>
    </source>
</reference>
<keyword evidence="6 8" id="KW-0505">Motor protein</keyword>
<dbReference type="SMART" id="SM00129">
    <property type="entry name" value="KISc"/>
    <property type="match status" value="1"/>
</dbReference>
<evidence type="ECO:0000259" key="11">
    <source>
        <dbReference type="PROSITE" id="PS50067"/>
    </source>
</evidence>
<dbReference type="STRING" id="41875.K8F3B2"/>
<dbReference type="GO" id="GO:0007019">
    <property type="term" value="P:microtubule depolymerization"/>
    <property type="evidence" value="ECO:0007669"/>
    <property type="project" value="TreeGrafter"/>
</dbReference>
<dbReference type="SUPFAM" id="SSF52540">
    <property type="entry name" value="P-loop containing nucleoside triphosphate hydrolases"/>
    <property type="match status" value="1"/>
</dbReference>
<keyword evidence="3 9" id="KW-0493">Microtubule</keyword>
<evidence type="ECO:0000256" key="1">
    <source>
        <dbReference type="ARBA" id="ARBA00004245"/>
    </source>
</evidence>
<dbReference type="PRINTS" id="PR00380">
    <property type="entry name" value="KINESINHEAVY"/>
</dbReference>
<dbReference type="PANTHER" id="PTHR47971">
    <property type="entry name" value="KINESIN-RELATED PROTEIN 6"/>
    <property type="match status" value="1"/>
</dbReference>
<dbReference type="GO" id="GO:0007018">
    <property type="term" value="P:microtubule-based movement"/>
    <property type="evidence" value="ECO:0007669"/>
    <property type="project" value="InterPro"/>
</dbReference>
<dbReference type="CDD" id="cd01367">
    <property type="entry name" value="KISc_KIF2_like"/>
    <property type="match status" value="1"/>
</dbReference>
<dbReference type="GO" id="GO:0005524">
    <property type="term" value="F:ATP binding"/>
    <property type="evidence" value="ECO:0007669"/>
    <property type="project" value="UniProtKB-UniRule"/>
</dbReference>
<dbReference type="Proteomes" id="UP000198341">
    <property type="component" value="Chromosome 9"/>
</dbReference>
<evidence type="ECO:0000256" key="6">
    <source>
        <dbReference type="ARBA" id="ARBA00023175"/>
    </source>
</evidence>
<dbReference type="InterPro" id="IPR019821">
    <property type="entry name" value="Kinesin_motor_CS"/>
</dbReference>
<feature type="region of interest" description="Disordered" evidence="10">
    <location>
        <begin position="183"/>
        <end position="202"/>
    </location>
</feature>
<organism evidence="12 13">
    <name type="scientific">Bathycoccus prasinos</name>
    <dbReference type="NCBI Taxonomy" id="41875"/>
    <lineage>
        <taxon>Eukaryota</taxon>
        <taxon>Viridiplantae</taxon>
        <taxon>Chlorophyta</taxon>
        <taxon>Mamiellophyceae</taxon>
        <taxon>Mamiellales</taxon>
        <taxon>Bathycoccaceae</taxon>
        <taxon>Bathycoccus</taxon>
    </lineage>
</organism>
<evidence type="ECO:0000256" key="9">
    <source>
        <dbReference type="RuleBase" id="RU000394"/>
    </source>
</evidence>
<evidence type="ECO:0000256" key="4">
    <source>
        <dbReference type="ARBA" id="ARBA00022741"/>
    </source>
</evidence>
<dbReference type="PROSITE" id="PS50067">
    <property type="entry name" value="KINESIN_MOTOR_2"/>
    <property type="match status" value="1"/>
</dbReference>